<dbReference type="RefSeq" id="WP_336924582.1">
    <property type="nucleotide sequence ID" value="NZ_JBANRO010000001.1"/>
</dbReference>
<organism evidence="10 11">
    <name type="scientific">Alteraurantiacibacter palmitatis</name>
    <dbReference type="NCBI Taxonomy" id="2054628"/>
    <lineage>
        <taxon>Bacteria</taxon>
        <taxon>Pseudomonadati</taxon>
        <taxon>Pseudomonadota</taxon>
        <taxon>Alphaproteobacteria</taxon>
        <taxon>Sphingomonadales</taxon>
        <taxon>Erythrobacteraceae</taxon>
        <taxon>Alteraurantiacibacter</taxon>
    </lineage>
</organism>
<keyword evidence="6" id="KW-0813">Transport</keyword>
<evidence type="ECO:0000256" key="1">
    <source>
        <dbReference type="ARBA" id="ARBA00004651"/>
    </source>
</evidence>
<accession>A0ABV7EAT0</accession>
<feature type="region of interest" description="Disordered" evidence="7">
    <location>
        <begin position="208"/>
        <end position="231"/>
    </location>
</feature>
<proteinExistence type="inferred from homology"/>
<dbReference type="InterPro" id="IPR002898">
    <property type="entry name" value="MotA_ExbB_proton_chnl"/>
</dbReference>
<evidence type="ECO:0000313" key="10">
    <source>
        <dbReference type="EMBL" id="MFC3098936.1"/>
    </source>
</evidence>
<keyword evidence="11" id="KW-1185">Reference proteome</keyword>
<keyword evidence="5 8" id="KW-0472">Membrane</keyword>
<keyword evidence="4 8" id="KW-1133">Transmembrane helix</keyword>
<gene>
    <name evidence="10" type="ORF">ACFODU_14160</name>
</gene>
<feature type="transmembrane region" description="Helical" evidence="8">
    <location>
        <begin position="150"/>
        <end position="173"/>
    </location>
</feature>
<evidence type="ECO:0000313" key="11">
    <source>
        <dbReference type="Proteomes" id="UP001595456"/>
    </source>
</evidence>
<comment type="caution">
    <text evidence="10">The sequence shown here is derived from an EMBL/GenBank/DDBJ whole genome shotgun (WGS) entry which is preliminary data.</text>
</comment>
<dbReference type="EMBL" id="JBHRST010000022">
    <property type="protein sequence ID" value="MFC3098936.1"/>
    <property type="molecule type" value="Genomic_DNA"/>
</dbReference>
<evidence type="ECO:0000256" key="4">
    <source>
        <dbReference type="ARBA" id="ARBA00022989"/>
    </source>
</evidence>
<evidence type="ECO:0000256" key="2">
    <source>
        <dbReference type="ARBA" id="ARBA00022475"/>
    </source>
</evidence>
<evidence type="ECO:0000256" key="5">
    <source>
        <dbReference type="ARBA" id="ARBA00023136"/>
    </source>
</evidence>
<dbReference type="Pfam" id="PF01618">
    <property type="entry name" value="MotA_ExbB"/>
    <property type="match status" value="1"/>
</dbReference>
<dbReference type="Proteomes" id="UP001595456">
    <property type="component" value="Unassembled WGS sequence"/>
</dbReference>
<feature type="transmembrane region" description="Helical" evidence="8">
    <location>
        <begin position="118"/>
        <end position="138"/>
    </location>
</feature>
<keyword evidence="2" id="KW-1003">Cell membrane</keyword>
<keyword evidence="6" id="KW-0653">Protein transport</keyword>
<dbReference type="InterPro" id="IPR047055">
    <property type="entry name" value="MotA-like"/>
</dbReference>
<comment type="similarity">
    <text evidence="6">Belongs to the exbB/tolQ family.</text>
</comment>
<keyword evidence="3 8" id="KW-0812">Transmembrane</keyword>
<dbReference type="PANTHER" id="PTHR30433">
    <property type="entry name" value="CHEMOTAXIS PROTEIN MOTA"/>
    <property type="match status" value="1"/>
</dbReference>
<feature type="transmembrane region" description="Helical" evidence="8">
    <location>
        <begin position="6"/>
        <end position="27"/>
    </location>
</feature>
<reference evidence="11" key="1">
    <citation type="journal article" date="2019" name="Int. J. Syst. Evol. Microbiol.">
        <title>The Global Catalogue of Microorganisms (GCM) 10K type strain sequencing project: providing services to taxonomists for standard genome sequencing and annotation.</title>
        <authorList>
            <consortium name="The Broad Institute Genomics Platform"/>
            <consortium name="The Broad Institute Genome Sequencing Center for Infectious Disease"/>
            <person name="Wu L."/>
            <person name="Ma J."/>
        </authorList>
    </citation>
    <scope>NUCLEOTIDE SEQUENCE [LARGE SCALE GENOMIC DNA]</scope>
    <source>
        <strain evidence="11">KCTC 52607</strain>
    </source>
</reference>
<name>A0ABV7EAT0_9SPHN</name>
<protein>
    <submittedName>
        <fullName evidence="10">MotA/TolQ/ExbB proton channel family protein</fullName>
    </submittedName>
</protein>
<evidence type="ECO:0000256" key="6">
    <source>
        <dbReference type="RuleBase" id="RU004057"/>
    </source>
</evidence>
<evidence type="ECO:0000256" key="3">
    <source>
        <dbReference type="ARBA" id="ARBA00022692"/>
    </source>
</evidence>
<comment type="subcellular location">
    <subcellularLocation>
        <location evidence="1">Cell membrane</location>
        <topology evidence="1">Multi-pass membrane protein</topology>
    </subcellularLocation>
    <subcellularLocation>
        <location evidence="6">Membrane</location>
        <topology evidence="6">Multi-pass membrane protein</topology>
    </subcellularLocation>
</comment>
<evidence type="ECO:0000259" key="9">
    <source>
        <dbReference type="Pfam" id="PF01618"/>
    </source>
</evidence>
<sequence>MDLTALFDTTGAVIVLGGTLLATCVGSGRRELAAALRCAGQLFTRPFRFETARAEIARDVEQLRMDGVLRSGPFHSSDNEIATATRAMIHDRSLSSLIAAHERFRTQRTRLRALALRPIRLAAEMAPVFGMAGTLFALSQMNHDPAGGGLMLDGIGIAIVTTLYGLMLAHLVLHPLASLIARRGAAEEEERQLLIDWMTRQLSGAVPPAAARQGEHASPPPRARARLERVV</sequence>
<feature type="domain" description="MotA/TolQ/ExbB proton channel" evidence="9">
    <location>
        <begin position="115"/>
        <end position="191"/>
    </location>
</feature>
<evidence type="ECO:0000256" key="8">
    <source>
        <dbReference type="SAM" id="Phobius"/>
    </source>
</evidence>
<evidence type="ECO:0000256" key="7">
    <source>
        <dbReference type="SAM" id="MobiDB-lite"/>
    </source>
</evidence>